<sequence>MSRNPGRLLARATVLPAFALAGWLLVAFPLLLIGWFTPLAGLAAGVPAVALAAYAAVRWTPQPRGDPPPWWPVAATLLVAAAFTAVQLAYHSEALVIRRDPASYAQFTIWIAQHGSLPIPQGRELIAGDAPGLTYGSLAYYQVGDEIWPQFLAGAPLLYAVGYWIAGPTGMVLVPPVAGGLAVLAFGGLAARLVGPRWAPLAALLLAASLPEQWASRSTYSEPVAQLLMLGGLAVAVDALAERVPLRGPWGRPHLLAGAAGLMFGLGLVVRIDMLRDALPVVAIAGLLVLARRGQGVPLALGLAVGAGYGLVAGFGLSRPYLDHLSASLDPLLVICGAVVAATAVGVAVLWRHGVPRTDRPPWLPTAAALLVALVVVGLALRPLLWPAYGHGDEATANFVGQVQDLEGLPHDPDRNYEDMSLYWVGWYLGLGGVLFGALGACLLTRRVLLRRAPDWVLPLAVMAWSVAATLARPAITPDHPWASRRLVVLVLPAFVLLAVWFLAWAVRRLEHLAPPDGTVPGRVLVPAVAVVGALAVLAPTAATSVRGLDYRSDVGTIRAAERLCAAIPPDASVVLVDGVGHYYGQLIRGMCGVPVAAAVDGPAVVRAVEGVLERGRTPVLAAEKEEPLRSHAPPGSRLEHPFHVRSDQDPSTLMEPPSSPWAFHGDIWVAVLPDDLPAQEGAQ</sequence>
<feature type="transmembrane region" description="Helical" evidence="1">
    <location>
        <begin position="299"/>
        <end position="317"/>
    </location>
</feature>
<evidence type="ECO:0000313" key="3">
    <source>
        <dbReference type="Proteomes" id="UP001527866"/>
    </source>
</evidence>
<reference evidence="2 3" key="1">
    <citation type="submission" date="2023-01" db="EMBL/GenBank/DDBJ databases">
        <title>Draft genome sequence of Nocardiopsis sp. RSe5-2 isolated from halophytes.</title>
        <authorList>
            <person name="Duangmal K."/>
            <person name="Chantavorakit T."/>
        </authorList>
    </citation>
    <scope>NUCLEOTIDE SEQUENCE [LARGE SCALE GENOMIC DNA]</scope>
    <source>
        <strain evidence="2 3">RSe5-2</strain>
    </source>
</reference>
<proteinExistence type="predicted"/>
<feature type="transmembrane region" description="Helical" evidence="1">
    <location>
        <begin position="422"/>
        <end position="444"/>
    </location>
</feature>
<feature type="transmembrane region" description="Helical" evidence="1">
    <location>
        <begin position="332"/>
        <end position="351"/>
    </location>
</feature>
<feature type="transmembrane region" description="Helical" evidence="1">
    <location>
        <begin position="69"/>
        <end position="90"/>
    </location>
</feature>
<feature type="transmembrane region" description="Helical" evidence="1">
    <location>
        <begin position="520"/>
        <end position="539"/>
    </location>
</feature>
<feature type="transmembrane region" description="Helical" evidence="1">
    <location>
        <begin position="173"/>
        <end position="194"/>
    </location>
</feature>
<keyword evidence="1" id="KW-0812">Transmembrane</keyword>
<comment type="caution">
    <text evidence="2">The sequence shown here is derived from an EMBL/GenBank/DDBJ whole genome shotgun (WGS) entry which is preliminary data.</text>
</comment>
<dbReference type="Proteomes" id="UP001527866">
    <property type="component" value="Unassembled WGS sequence"/>
</dbReference>
<dbReference type="EMBL" id="JAQFWQ010000050">
    <property type="protein sequence ID" value="MDA2812447.1"/>
    <property type="molecule type" value="Genomic_DNA"/>
</dbReference>
<feature type="transmembrane region" description="Helical" evidence="1">
    <location>
        <begin position="39"/>
        <end position="57"/>
    </location>
</feature>
<feature type="transmembrane region" description="Helical" evidence="1">
    <location>
        <begin position="488"/>
        <end position="508"/>
    </location>
</feature>
<organism evidence="2 3">
    <name type="scientific">Nocardiopsis endophytica</name>
    <dbReference type="NCBI Taxonomy" id="3018445"/>
    <lineage>
        <taxon>Bacteria</taxon>
        <taxon>Bacillati</taxon>
        <taxon>Actinomycetota</taxon>
        <taxon>Actinomycetes</taxon>
        <taxon>Streptosporangiales</taxon>
        <taxon>Nocardiopsidaceae</taxon>
        <taxon>Nocardiopsis</taxon>
    </lineage>
</organism>
<dbReference type="RefSeq" id="WP_270687018.1">
    <property type="nucleotide sequence ID" value="NZ_JAQFWQ010000050.1"/>
</dbReference>
<feature type="transmembrane region" description="Helical" evidence="1">
    <location>
        <begin position="147"/>
        <end position="166"/>
    </location>
</feature>
<keyword evidence="3" id="KW-1185">Reference proteome</keyword>
<protein>
    <submittedName>
        <fullName evidence="2">Uncharacterized protein</fullName>
    </submittedName>
</protein>
<evidence type="ECO:0000313" key="2">
    <source>
        <dbReference type="EMBL" id="MDA2812447.1"/>
    </source>
</evidence>
<feature type="transmembrane region" description="Helical" evidence="1">
    <location>
        <begin position="12"/>
        <end position="33"/>
    </location>
</feature>
<feature type="transmembrane region" description="Helical" evidence="1">
    <location>
        <begin position="363"/>
        <end position="381"/>
    </location>
</feature>
<name>A0ABT4U676_9ACTN</name>
<gene>
    <name evidence="2" type="ORF">O4J56_17525</name>
</gene>
<feature type="transmembrane region" description="Helical" evidence="1">
    <location>
        <begin position="253"/>
        <end position="272"/>
    </location>
</feature>
<evidence type="ECO:0000256" key="1">
    <source>
        <dbReference type="SAM" id="Phobius"/>
    </source>
</evidence>
<keyword evidence="1" id="KW-0472">Membrane</keyword>
<accession>A0ABT4U676</accession>
<keyword evidence="1" id="KW-1133">Transmembrane helix</keyword>